<feature type="domain" description="Teneurin-like YD-shell" evidence="3">
    <location>
        <begin position="1013"/>
        <end position="1363"/>
    </location>
</feature>
<keyword evidence="5" id="KW-1185">Reference proteome</keyword>
<dbReference type="Pfam" id="PF09136">
    <property type="entry name" value="Glucodextran_B"/>
    <property type="match status" value="1"/>
</dbReference>
<sequence>MNFRTRSTPVFAAAIALFSLIGQAAAIADETEESRLQKDAFKKPWKPAAAVHTRHIEFPARGKRASRPDISVKLAEKPDMASLKSARVFRQPLRASSGEASAPERQALAALMREFVSKGGHQDSANIRRLGRFLEDNPDSAFSVSLLLEKAEIEWKHGYFTDALDTLRSAWRTGKEHENASGKRMAEKAYAELVRKLGQLGQTDALRELIAEGEKRKLGGTAAEALLKAKESLWFFENQPEQNVFCGFTALNKVCVPLGHRPIFPDVHDEEEKREFIANGLSLYELKAHSHEAGGNLKLYRRGDSKGIPVPSVIHWNFNHYSAITERKGNLYRVKDEHMKVNTWVSLDALEKQSSGYFAVEASVIVPQGFSPVGDEEEAKTIFGRHCTHGRDDEGDDCGGGGNKDDCGMVTYSFRFLNPGLELFDTPISYSPPFGPDIDFQLNYDQRSSVIADIQDHGNFGPRWTYNYLSYIDMTGSGTPAASTQVVFGNGSYYSYDFDTQSGSYGTDYANRPRLDYVTTGSIAPAYVLTYSDGSKRIFSQPDSAAPTRYFLTHISDPQGNTIQLQYDASLRLTAIIDALGQSTTISYTPDAGANVPGDTRKIRSVTDPFGRIARFKYTTSGQLFQIIDPENITSELNYTSGDLIDSFTTPYGTWDVEWGTVPNNTGNVDGLFLEVTDPYGDKERVEQFDADTTQYNPSSDETLAPGSVSVDGQTVSFLPKNNDLNWRNTFYWDKQQMRYHPGKHDKAVVYNWLAINNTITGVLGSMKQPAESRVWFNYPGQVSNHAPGDISSPSKTVRRVENETGGLTWTLEQNEYDTTFGNLAKSIDALGREISYEYNPSGTVPGAVTGLDLTAIKVKTGPGIYETLASYSDFINHQPQTVTDASGIVTSYQYNAEGQVTRITTAKGGNTETTKLIYDENLDGTPDPRGYLIEIQQTDPLTPSAFVTIASFTHDTFGRVRTSTDAEGYTLTYDYDNFDRPTLITHPDGSTQQFNYKDLELEAAKDRNGDWSRFWYDANRKLVLQQDPAGNRTSYEWCRCGDIRKLIDAKGNVTHWKRDVRGRPYEKLYPDGRKTSFTYQPNSGNLETVTYANDQASGQPTIGYSYFIDGSMATVDHTDPATPDVSYQYNDPLARITAHLDQLGTTSYIYVPFTGSQNGAGALYEINGPWANDTIRHAYDWQGRMQSREILEDGTGNPIHSVAVQFDTLDRLSSETNNLGTFTYQYNAGNLTAKPDALQYPAATGITTAFDYYPVTGTANDARLKEIHTTANGGATLSKFNYGYDPAGQIKQWNQQQGTAIRNHAFAYDKASRLTDAIVADQNANVLKTWSWQYDPAGNRVRESIDTASTYSQFNNLNQLGQLGGSGSTLIEGTVDEPSTVKVNNQPAEVTSLPGGDFLFRKKIPLNQGNNTVTVEATDGNQNTATQSYNITVGGIQKTLEYDLNGNLRFEKDDQGTVLRKFQWDAKNRLLKIIDGTHTSEFEYDGLDRRIRIVEKDNGTETSHETYLWVGPQIAQKRDSAAATVQRNYFSDGFTEGANNYFYTKDHLGSIREVIASDGTTVEARYDYTPWGQVTRTSGTGVESDFLYTGHLHHAPSDLHLTLYRAYDPATGRWLSRDPIGEAGGLNLYGYVGNNPANYYDPHGLFLKEIGGGVISLGLGYATARLSGECYSAKDAAIDFASGALGLGAIKNAGRAYKAYKKYNKIQKKFVPELRGPGLAPDAIEEGAKALGKGAAGLGLLQLKDCPGNLKKGKDIGEDLLDNWKLDDADPPFADEFPFLEFPLPPGPYL</sequence>
<evidence type="ECO:0000259" key="3">
    <source>
        <dbReference type="Pfam" id="PF25023"/>
    </source>
</evidence>
<dbReference type="NCBIfam" id="TIGR01643">
    <property type="entry name" value="YD_repeat_2x"/>
    <property type="match status" value="4"/>
</dbReference>
<name>A0ABW5D9U4_9BACT</name>
<evidence type="ECO:0000256" key="2">
    <source>
        <dbReference type="SAM" id="SignalP"/>
    </source>
</evidence>
<feature type="domain" description="Teneurin-like YD-shell" evidence="3">
    <location>
        <begin position="1540"/>
        <end position="1637"/>
    </location>
</feature>
<dbReference type="Pfam" id="PF05593">
    <property type="entry name" value="RHS_repeat"/>
    <property type="match status" value="2"/>
</dbReference>
<dbReference type="InterPro" id="IPR031325">
    <property type="entry name" value="RHS_repeat"/>
</dbReference>
<dbReference type="Proteomes" id="UP001597375">
    <property type="component" value="Unassembled WGS sequence"/>
</dbReference>
<dbReference type="PANTHER" id="PTHR32305">
    <property type="match status" value="1"/>
</dbReference>
<evidence type="ECO:0000313" key="5">
    <source>
        <dbReference type="Proteomes" id="UP001597375"/>
    </source>
</evidence>
<evidence type="ECO:0000313" key="4">
    <source>
        <dbReference type="EMBL" id="MFD2257697.1"/>
    </source>
</evidence>
<dbReference type="InterPro" id="IPR056823">
    <property type="entry name" value="TEN-like_YD-shell"/>
</dbReference>
<evidence type="ECO:0000256" key="1">
    <source>
        <dbReference type="ARBA" id="ARBA00022737"/>
    </source>
</evidence>
<feature type="signal peptide" evidence="2">
    <location>
        <begin position="1"/>
        <end position="28"/>
    </location>
</feature>
<gene>
    <name evidence="4" type="ORF">ACFSSA_13520</name>
</gene>
<dbReference type="Pfam" id="PF25023">
    <property type="entry name" value="TEN_YD-shell"/>
    <property type="match status" value="2"/>
</dbReference>
<dbReference type="InterPro" id="IPR050708">
    <property type="entry name" value="T6SS_VgrG/RHS"/>
</dbReference>
<dbReference type="NCBIfam" id="TIGR03696">
    <property type="entry name" value="Rhs_assc_core"/>
    <property type="match status" value="1"/>
</dbReference>
<keyword evidence="2" id="KW-0732">Signal</keyword>
<dbReference type="InterPro" id="IPR022385">
    <property type="entry name" value="Rhs_assc_core"/>
</dbReference>
<keyword evidence="1" id="KW-0677">Repeat</keyword>
<dbReference type="PANTHER" id="PTHR32305:SF15">
    <property type="entry name" value="PROTEIN RHSA-RELATED"/>
    <property type="match status" value="1"/>
</dbReference>
<reference evidence="5" key="1">
    <citation type="journal article" date="2019" name="Int. J. Syst. Evol. Microbiol.">
        <title>The Global Catalogue of Microorganisms (GCM) 10K type strain sequencing project: providing services to taxonomists for standard genome sequencing and annotation.</title>
        <authorList>
            <consortium name="The Broad Institute Genomics Platform"/>
            <consortium name="The Broad Institute Genome Sequencing Center for Infectious Disease"/>
            <person name="Wu L."/>
            <person name="Ma J."/>
        </authorList>
    </citation>
    <scope>NUCLEOTIDE SEQUENCE [LARGE SCALE GENOMIC DNA]</scope>
    <source>
        <strain evidence="5">CGMCC 4.7106</strain>
    </source>
</reference>
<dbReference type="EMBL" id="JBHUIT010000031">
    <property type="protein sequence ID" value="MFD2257697.1"/>
    <property type="molecule type" value="Genomic_DNA"/>
</dbReference>
<organism evidence="4 5">
    <name type="scientific">Luteolibacter algae</name>
    <dbReference type="NCBI Taxonomy" id="454151"/>
    <lineage>
        <taxon>Bacteria</taxon>
        <taxon>Pseudomonadati</taxon>
        <taxon>Verrucomicrobiota</taxon>
        <taxon>Verrucomicrobiia</taxon>
        <taxon>Verrucomicrobiales</taxon>
        <taxon>Verrucomicrobiaceae</taxon>
        <taxon>Luteolibacter</taxon>
    </lineage>
</organism>
<accession>A0ABW5D9U4</accession>
<dbReference type="InterPro" id="IPR006530">
    <property type="entry name" value="YD"/>
</dbReference>
<proteinExistence type="predicted"/>
<feature type="chain" id="PRO_5046912649" evidence="2">
    <location>
        <begin position="29"/>
        <end position="1791"/>
    </location>
</feature>
<protein>
    <submittedName>
        <fullName evidence="4">RHS repeat-associated core domain-containing protein</fullName>
    </submittedName>
</protein>
<dbReference type="Gene3D" id="2.180.10.10">
    <property type="entry name" value="RHS repeat-associated core"/>
    <property type="match status" value="3"/>
</dbReference>
<comment type="caution">
    <text evidence="4">The sequence shown here is derived from an EMBL/GenBank/DDBJ whole genome shotgun (WGS) entry which is preliminary data.</text>
</comment>